<dbReference type="Proteomes" id="UP000186919">
    <property type="component" value="Unassembled WGS sequence"/>
</dbReference>
<sequence>MSKTQRDMREVQAAAACELAYQAIGLVDQPSMDHVVALSRIRQLTEVLETTVTYLLRQSKYSWEEIGAQLDGVSRQSFHYRLNPKVLTLVNLPPNQVRYRETRAGRDITDELAPEAWKVYLQRIEHIVSTAAVHSYHPEIVHHRRSHA</sequence>
<comment type="caution">
    <text evidence="1">The sequence shown here is derived from an EMBL/GenBank/DDBJ whole genome shotgun (WGS) entry which is preliminary data.</text>
</comment>
<dbReference type="EMBL" id="LQYE01000013">
    <property type="protein sequence ID" value="OAT68670.1"/>
    <property type="molecule type" value="Genomic_DNA"/>
</dbReference>
<reference evidence="1 2" key="1">
    <citation type="submission" date="2016-01" db="EMBL/GenBank/DDBJ databases">
        <title>Mycobacterium immunogenum strain CD11_6 genome sequencing and assembly.</title>
        <authorList>
            <person name="Kaur G."/>
            <person name="Nair G.R."/>
            <person name="Mayilraj S."/>
        </authorList>
    </citation>
    <scope>NUCLEOTIDE SEQUENCE [LARGE SCALE GENOMIC DNA]</scope>
    <source>
        <strain evidence="1 2">CD11-6</strain>
    </source>
</reference>
<name>A0A179V9V1_9MYCO</name>
<gene>
    <name evidence="1" type="ORF">AWB85_24190</name>
</gene>
<evidence type="ECO:0000313" key="2">
    <source>
        <dbReference type="Proteomes" id="UP000186919"/>
    </source>
</evidence>
<accession>A0A179V9V1</accession>
<organism evidence="1 2">
    <name type="scientific">Mycobacteroides immunogenum</name>
    <dbReference type="NCBI Taxonomy" id="83262"/>
    <lineage>
        <taxon>Bacteria</taxon>
        <taxon>Bacillati</taxon>
        <taxon>Actinomycetota</taxon>
        <taxon>Actinomycetes</taxon>
        <taxon>Mycobacteriales</taxon>
        <taxon>Mycobacteriaceae</taxon>
        <taxon>Mycobacteroides</taxon>
    </lineage>
</organism>
<evidence type="ECO:0000313" key="1">
    <source>
        <dbReference type="EMBL" id="OAT68670.1"/>
    </source>
</evidence>
<dbReference type="AlphaFoldDB" id="A0A179V9V1"/>
<protein>
    <submittedName>
        <fullName evidence="1">Uncharacterized protein</fullName>
    </submittedName>
</protein>
<proteinExistence type="predicted"/>